<dbReference type="PIRSF" id="PIRSF005261">
    <property type="entry name" value="Heat_shock_Hsp33"/>
    <property type="match status" value="1"/>
</dbReference>
<keyword evidence="5 6" id="KW-0676">Redox-active center</keyword>
<dbReference type="PANTHER" id="PTHR30111:SF1">
    <property type="entry name" value="33 KDA CHAPERONIN"/>
    <property type="match status" value="1"/>
</dbReference>
<comment type="caution">
    <text evidence="7">The sequence shown here is derived from an EMBL/GenBank/DDBJ whole genome shotgun (WGS) entry which is preliminary data.</text>
</comment>
<proteinExistence type="inferred from homology"/>
<dbReference type="InterPro" id="IPR016154">
    <property type="entry name" value="Heat_shock_Hsp33_C"/>
</dbReference>
<protein>
    <recommendedName>
        <fullName evidence="6">33 kDa chaperonin</fullName>
    </recommendedName>
    <alternativeName>
        <fullName evidence="6">Heat shock protein 33 homolog</fullName>
        <shortName evidence="6">HSP33</shortName>
    </alternativeName>
</protein>
<feature type="disulfide bond" description="Redox-active" evidence="6">
    <location>
        <begin position="271"/>
        <end position="274"/>
    </location>
</feature>
<keyword evidence="8" id="KW-1185">Reference proteome</keyword>
<dbReference type="GO" id="GO:0042026">
    <property type="term" value="P:protein refolding"/>
    <property type="evidence" value="ECO:0007669"/>
    <property type="project" value="TreeGrafter"/>
</dbReference>
<dbReference type="AlphaFoldDB" id="A0A845QRL6"/>
<dbReference type="Gene3D" id="3.90.1280.10">
    <property type="entry name" value="HSP33 redox switch-like"/>
    <property type="match status" value="1"/>
</dbReference>
<evidence type="ECO:0000256" key="2">
    <source>
        <dbReference type="ARBA" id="ARBA00022833"/>
    </source>
</evidence>
<dbReference type="Pfam" id="PF01430">
    <property type="entry name" value="HSP33"/>
    <property type="match status" value="1"/>
</dbReference>
<evidence type="ECO:0000313" key="8">
    <source>
        <dbReference type="Proteomes" id="UP000467132"/>
    </source>
</evidence>
<dbReference type="GO" id="GO:0044183">
    <property type="term" value="F:protein folding chaperone"/>
    <property type="evidence" value="ECO:0007669"/>
    <property type="project" value="TreeGrafter"/>
</dbReference>
<accession>A0A845QRL6</accession>
<dbReference type="RefSeq" id="WP_160195944.1">
    <property type="nucleotide sequence ID" value="NZ_QXXA01000001.1"/>
</dbReference>
<dbReference type="GO" id="GO:0005737">
    <property type="term" value="C:cytoplasm"/>
    <property type="evidence" value="ECO:0007669"/>
    <property type="project" value="UniProtKB-SubCell"/>
</dbReference>
<dbReference type="GO" id="GO:0051082">
    <property type="term" value="F:unfolded protein binding"/>
    <property type="evidence" value="ECO:0007669"/>
    <property type="project" value="UniProtKB-UniRule"/>
</dbReference>
<keyword evidence="2 6" id="KW-0862">Zinc</keyword>
<comment type="PTM">
    <text evidence="6">Under oxidizing conditions two disulfide bonds are formed involving the reactive cysteines. Under reducing conditions zinc is bound to the reactive cysteines and the protein is inactive.</text>
</comment>
<dbReference type="OrthoDB" id="9776534at2"/>
<keyword evidence="1 6" id="KW-0963">Cytoplasm</keyword>
<sequence>MKDYIIRASDENASFRVFIISSTNMVEKARSIHHTSPVATAALGRTLTGATMMGSMLKGDKDKLTLQFRGDGPINNILAVSNSKGQVKGYISNPRVEVEDRKDGKLNVGKAVGKNGKLIVIKDLGLKKPYVGQSNIVSGEIAEDIANYFTASEQQPSAVALGVLIDKDRSVKAAGGVIVQVLPNIEEEVLSKLEKNITILSFISSLIDEGSKPEDILEQVFGEFSMKVTEKKEVEFICDCNKDRMERALISLGKDELESIINEDENAELVCHFCNQKYNFEKKELQDLIDRI</sequence>
<comment type="similarity">
    <text evidence="6">Belongs to the HSP33 family.</text>
</comment>
<evidence type="ECO:0000256" key="3">
    <source>
        <dbReference type="ARBA" id="ARBA00023157"/>
    </source>
</evidence>
<keyword evidence="4 6" id="KW-0143">Chaperone</keyword>
<name>A0A845QRL6_9CLOT</name>
<reference evidence="7 8" key="1">
    <citation type="submission" date="2018-08" db="EMBL/GenBank/DDBJ databases">
        <title>Murine metabolic-syndrome-specific gut microbial biobank.</title>
        <authorList>
            <person name="Liu C."/>
        </authorList>
    </citation>
    <scope>NUCLEOTIDE SEQUENCE [LARGE SCALE GENOMIC DNA]</scope>
    <source>
        <strain evidence="7 8">583</strain>
    </source>
</reference>
<comment type="subcellular location">
    <subcellularLocation>
        <location evidence="6">Cytoplasm</location>
    </subcellularLocation>
</comment>
<evidence type="ECO:0000256" key="5">
    <source>
        <dbReference type="ARBA" id="ARBA00023284"/>
    </source>
</evidence>
<gene>
    <name evidence="6 7" type="primary">hslO</name>
    <name evidence="7" type="ORF">D3Z33_01030</name>
</gene>
<dbReference type="HAMAP" id="MF_00117">
    <property type="entry name" value="HslO"/>
    <property type="match status" value="1"/>
</dbReference>
<evidence type="ECO:0000256" key="4">
    <source>
        <dbReference type="ARBA" id="ARBA00023186"/>
    </source>
</evidence>
<dbReference type="SUPFAM" id="SSF118352">
    <property type="entry name" value="HSP33 redox switch-like"/>
    <property type="match status" value="1"/>
</dbReference>
<dbReference type="InterPro" id="IPR000397">
    <property type="entry name" value="Heat_shock_Hsp33"/>
</dbReference>
<dbReference type="CDD" id="cd00498">
    <property type="entry name" value="Hsp33"/>
    <property type="match status" value="1"/>
</dbReference>
<dbReference type="PANTHER" id="PTHR30111">
    <property type="entry name" value="33 KDA CHAPERONIN"/>
    <property type="match status" value="1"/>
</dbReference>
<keyword evidence="3 6" id="KW-1015">Disulfide bond</keyword>
<dbReference type="NCBIfam" id="NF001033">
    <property type="entry name" value="PRK00114.1"/>
    <property type="match status" value="1"/>
</dbReference>
<dbReference type="EMBL" id="QXXA01000001">
    <property type="protein sequence ID" value="NBI05437.1"/>
    <property type="molecule type" value="Genomic_DNA"/>
</dbReference>
<evidence type="ECO:0000313" key="7">
    <source>
        <dbReference type="EMBL" id="NBI05437.1"/>
    </source>
</evidence>
<comment type="function">
    <text evidence="6">Redox regulated molecular chaperone. Protects both thermally unfolding and oxidatively damaged proteins from irreversible aggregation. Plays an important role in the bacterial defense system toward oxidative stress.</text>
</comment>
<dbReference type="InterPro" id="IPR016153">
    <property type="entry name" value="Heat_shock_Hsp33_N"/>
</dbReference>
<feature type="disulfide bond" description="Redox-active" evidence="6">
    <location>
        <begin position="238"/>
        <end position="240"/>
    </location>
</feature>
<dbReference type="SUPFAM" id="SSF64397">
    <property type="entry name" value="Hsp33 domain"/>
    <property type="match status" value="1"/>
</dbReference>
<organism evidence="7 8">
    <name type="scientific">Senegalia massiliensis</name>
    <dbReference type="NCBI Taxonomy" id="1720316"/>
    <lineage>
        <taxon>Bacteria</taxon>
        <taxon>Bacillati</taxon>
        <taxon>Bacillota</taxon>
        <taxon>Clostridia</taxon>
        <taxon>Eubacteriales</taxon>
        <taxon>Clostridiaceae</taxon>
        <taxon>Senegalia</taxon>
    </lineage>
</organism>
<dbReference type="Proteomes" id="UP000467132">
    <property type="component" value="Unassembled WGS sequence"/>
</dbReference>
<evidence type="ECO:0000256" key="1">
    <source>
        <dbReference type="ARBA" id="ARBA00022490"/>
    </source>
</evidence>
<evidence type="ECO:0000256" key="6">
    <source>
        <dbReference type="HAMAP-Rule" id="MF_00117"/>
    </source>
</evidence>
<dbReference type="Gene3D" id="3.55.30.10">
    <property type="entry name" value="Hsp33 domain"/>
    <property type="match status" value="1"/>
</dbReference>